<dbReference type="InterPro" id="IPR036188">
    <property type="entry name" value="FAD/NAD-bd_sf"/>
</dbReference>
<dbReference type="Gene3D" id="3.50.50.60">
    <property type="entry name" value="FAD/NAD(P)-binding domain"/>
    <property type="match status" value="1"/>
</dbReference>
<dbReference type="EC" id="1.-.-.-" evidence="3"/>
<organism evidence="3 4">
    <name type="scientific">Reinekea marina</name>
    <dbReference type="NCBI Taxonomy" id="1310421"/>
    <lineage>
        <taxon>Bacteria</taxon>
        <taxon>Pseudomonadati</taxon>
        <taxon>Pseudomonadota</taxon>
        <taxon>Gammaproteobacteria</taxon>
        <taxon>Oceanospirillales</taxon>
        <taxon>Saccharospirillaceae</taxon>
        <taxon>Reinekea</taxon>
    </lineage>
</organism>
<dbReference type="PANTHER" id="PTHR13847:SF281">
    <property type="entry name" value="FAD DEPENDENT OXIDOREDUCTASE DOMAIN-CONTAINING PROTEIN"/>
    <property type="match status" value="1"/>
</dbReference>
<protein>
    <submittedName>
        <fullName evidence="3">NAD(P)/FAD-dependent oxidoreductase</fullName>
        <ecNumber evidence="3">1.-.-.-</ecNumber>
    </submittedName>
</protein>
<accession>A0ABV7WRH2</accession>
<gene>
    <name evidence="3" type="ORF">ACFOND_09070</name>
</gene>
<evidence type="ECO:0000313" key="3">
    <source>
        <dbReference type="EMBL" id="MFC3701787.1"/>
    </source>
</evidence>
<reference evidence="4" key="1">
    <citation type="journal article" date="2019" name="Int. J. Syst. Evol. Microbiol.">
        <title>The Global Catalogue of Microorganisms (GCM) 10K type strain sequencing project: providing services to taxonomists for standard genome sequencing and annotation.</title>
        <authorList>
            <consortium name="The Broad Institute Genomics Platform"/>
            <consortium name="The Broad Institute Genome Sequencing Center for Infectious Disease"/>
            <person name="Wu L."/>
            <person name="Ma J."/>
        </authorList>
    </citation>
    <scope>NUCLEOTIDE SEQUENCE [LARGE SCALE GENOMIC DNA]</scope>
    <source>
        <strain evidence="4">CECT 8288</strain>
    </source>
</reference>
<dbReference type="RefSeq" id="WP_290283202.1">
    <property type="nucleotide sequence ID" value="NZ_JAUFQI010000001.1"/>
</dbReference>
<feature type="domain" description="FAD dependent oxidoreductase" evidence="2">
    <location>
        <begin position="32"/>
        <end position="389"/>
    </location>
</feature>
<keyword evidence="1 3" id="KW-0560">Oxidoreductase</keyword>
<proteinExistence type="predicted"/>
<dbReference type="Gene3D" id="3.30.9.10">
    <property type="entry name" value="D-Amino Acid Oxidase, subunit A, domain 2"/>
    <property type="match status" value="1"/>
</dbReference>
<dbReference type="EMBL" id="JBHRYN010000011">
    <property type="protein sequence ID" value="MFC3701787.1"/>
    <property type="molecule type" value="Genomic_DNA"/>
</dbReference>
<dbReference type="Pfam" id="PF01266">
    <property type="entry name" value="DAO"/>
    <property type="match status" value="1"/>
</dbReference>
<evidence type="ECO:0000313" key="4">
    <source>
        <dbReference type="Proteomes" id="UP001595710"/>
    </source>
</evidence>
<name>A0ABV7WRH2_9GAMM</name>
<dbReference type="SUPFAM" id="SSF51905">
    <property type="entry name" value="FAD/NAD(P)-binding domain"/>
    <property type="match status" value="1"/>
</dbReference>
<evidence type="ECO:0000256" key="1">
    <source>
        <dbReference type="ARBA" id="ARBA00023002"/>
    </source>
</evidence>
<keyword evidence="4" id="KW-1185">Reference proteome</keyword>
<sequence>MIFPNNDDGCGWLNQLAPRTPNVELKKAIQCDWLIIGAGYTGLSAARQLAALRPNDRIVIVDAQRAGEGASARNSGYLVDSTLNDGHLTGEHLSLYKQKYDLNRAALETVKRFVDAYQVDCDWDDSGKFHATSMLKNEAKLTQFHQTLASCGIKSSLLAGSELHERLGTKFYRMAVHTEGGVMLQPAKLARAMITALPNNVALYENTPVHKIEYGSKKVSVTTHQGSVTAKQILLCANGFLPSLGAFTQRAFPLTLTASLTRTLTEQEYSSIGSPKPWGLLSAQAMGATVRLTEDKRIMIRNTAEAITGVHLSTQGLQRRIHVHKQGLEKRFPSLPDNLIEHSWAGITCISGNSANIFTRVSENCLAAGCYNGGGIGLATHFGEQLAYLAIGENTPEIEQINQRPQPNWLPPQPFLQWGVKMRLAKDRLFAKAER</sequence>
<dbReference type="PANTHER" id="PTHR13847">
    <property type="entry name" value="SARCOSINE DEHYDROGENASE-RELATED"/>
    <property type="match status" value="1"/>
</dbReference>
<evidence type="ECO:0000259" key="2">
    <source>
        <dbReference type="Pfam" id="PF01266"/>
    </source>
</evidence>
<comment type="caution">
    <text evidence="3">The sequence shown here is derived from an EMBL/GenBank/DDBJ whole genome shotgun (WGS) entry which is preliminary data.</text>
</comment>
<dbReference type="Proteomes" id="UP001595710">
    <property type="component" value="Unassembled WGS sequence"/>
</dbReference>
<dbReference type="InterPro" id="IPR006076">
    <property type="entry name" value="FAD-dep_OxRdtase"/>
</dbReference>
<dbReference type="GO" id="GO:0016491">
    <property type="term" value="F:oxidoreductase activity"/>
    <property type="evidence" value="ECO:0007669"/>
    <property type="project" value="UniProtKB-KW"/>
</dbReference>